<dbReference type="HOGENOM" id="CLU_2621832_0_0_1"/>
<sequence>MQAHFAKQPARPVQVQFEFVVGSCPDQLKIDSSRKLRSFLSKRFWATHRAQGEDLSHSQLIGPQSASAQDKASDVTHA</sequence>
<comment type="caution">
    <text evidence="2">The sequence shown here is derived from an EMBL/GenBank/DDBJ whole genome shotgun (WGS) entry which is preliminary data.</text>
</comment>
<accession>M1WGD4</accession>
<evidence type="ECO:0000313" key="3">
    <source>
        <dbReference type="Proteomes" id="UP000016801"/>
    </source>
</evidence>
<dbReference type="eggNOG" id="ENOG502SN1P">
    <property type="taxonomic scope" value="Eukaryota"/>
</dbReference>
<dbReference type="OrthoDB" id="4159781at2759"/>
<dbReference type="EMBL" id="CAGA01000033">
    <property type="protein sequence ID" value="CCE31694.1"/>
    <property type="molecule type" value="Genomic_DNA"/>
</dbReference>
<dbReference type="AlphaFoldDB" id="M1WGD4"/>
<gene>
    <name evidence="2" type="ORF">CPUR_05548</name>
</gene>
<keyword evidence="3" id="KW-1185">Reference proteome</keyword>
<evidence type="ECO:0000256" key="1">
    <source>
        <dbReference type="SAM" id="MobiDB-lite"/>
    </source>
</evidence>
<feature type="region of interest" description="Disordered" evidence="1">
    <location>
        <begin position="52"/>
        <end position="78"/>
    </location>
</feature>
<name>M1WGD4_CLAP2</name>
<protein>
    <submittedName>
        <fullName evidence="2">Uncharacterized protein</fullName>
    </submittedName>
</protein>
<evidence type="ECO:0000313" key="2">
    <source>
        <dbReference type="EMBL" id="CCE31694.1"/>
    </source>
</evidence>
<dbReference type="VEuPathDB" id="FungiDB:CPUR_05548"/>
<proteinExistence type="predicted"/>
<dbReference type="Proteomes" id="UP000016801">
    <property type="component" value="Unassembled WGS sequence"/>
</dbReference>
<organism evidence="2 3">
    <name type="scientific">Claviceps purpurea (strain 20.1)</name>
    <name type="common">Ergot fungus</name>
    <name type="synonym">Sphacelia segetum</name>
    <dbReference type="NCBI Taxonomy" id="1111077"/>
    <lineage>
        <taxon>Eukaryota</taxon>
        <taxon>Fungi</taxon>
        <taxon>Dikarya</taxon>
        <taxon>Ascomycota</taxon>
        <taxon>Pezizomycotina</taxon>
        <taxon>Sordariomycetes</taxon>
        <taxon>Hypocreomycetidae</taxon>
        <taxon>Hypocreales</taxon>
        <taxon>Clavicipitaceae</taxon>
        <taxon>Claviceps</taxon>
    </lineage>
</organism>
<feature type="compositionally biased region" description="Polar residues" evidence="1">
    <location>
        <begin position="57"/>
        <end position="70"/>
    </location>
</feature>
<reference evidence="2 3" key="1">
    <citation type="journal article" date="2013" name="PLoS Genet.">
        <title>Plant-symbiotic fungi as chemical engineers: Multi-genome analysis of the Clavicipitaceae reveals dynamics of alkaloid loci.</title>
        <authorList>
            <person name="Schardl C.L."/>
            <person name="Young C.A."/>
            <person name="Hesse U."/>
            <person name="Amyotte S.G."/>
            <person name="Andreeva K."/>
            <person name="Calie P.J."/>
            <person name="Fleetwood D.J."/>
            <person name="Haws D.C."/>
            <person name="Moore N."/>
            <person name="Oeser B."/>
            <person name="Panaccione D.G."/>
            <person name="Schweri K.K."/>
            <person name="Voisey C.R."/>
            <person name="Farman M.L."/>
            <person name="Jaromczyk J.W."/>
            <person name="Roe B.A."/>
            <person name="O'Sullivan D.M."/>
            <person name="Scott B."/>
            <person name="Tudzynski P."/>
            <person name="An Z."/>
            <person name="Arnaoudova E.G."/>
            <person name="Bullock C.T."/>
            <person name="Charlton N.D."/>
            <person name="Chen L."/>
            <person name="Cox M."/>
            <person name="Dinkins R.D."/>
            <person name="Florea S."/>
            <person name="Glenn A.E."/>
            <person name="Gordon A."/>
            <person name="Gueldener U."/>
            <person name="Harris D.R."/>
            <person name="Hollin W."/>
            <person name="Jaromczyk J."/>
            <person name="Johnson R.D."/>
            <person name="Khan A.K."/>
            <person name="Leistner E."/>
            <person name="Leuchtmann A."/>
            <person name="Li C."/>
            <person name="Liu J."/>
            <person name="Liu J."/>
            <person name="Liu M."/>
            <person name="Mace W."/>
            <person name="Machado C."/>
            <person name="Nagabhyru P."/>
            <person name="Pan J."/>
            <person name="Schmid J."/>
            <person name="Sugawara K."/>
            <person name="Steiner U."/>
            <person name="Takach J.E."/>
            <person name="Tanaka E."/>
            <person name="Webb J.S."/>
            <person name="Wilson E.V."/>
            <person name="Wiseman J.L."/>
            <person name="Yoshida R."/>
            <person name="Zeng Z."/>
        </authorList>
    </citation>
    <scope>NUCLEOTIDE SEQUENCE [LARGE SCALE GENOMIC DNA]</scope>
    <source>
        <strain evidence="2 3">20.1</strain>
    </source>
</reference>